<comment type="caution">
    <text evidence="1">The sequence shown here is derived from an EMBL/GenBank/DDBJ whole genome shotgun (WGS) entry which is preliminary data.</text>
</comment>
<dbReference type="EMBL" id="CAUOFW020009945">
    <property type="protein sequence ID" value="CAK9187347.1"/>
    <property type="molecule type" value="Genomic_DNA"/>
</dbReference>
<evidence type="ECO:0000313" key="1">
    <source>
        <dbReference type="EMBL" id="CAK9187347.1"/>
    </source>
</evidence>
<feature type="non-terminal residue" evidence="1">
    <location>
        <position position="69"/>
    </location>
</feature>
<accession>A0ABC8V2B0</accession>
<organism evidence="1 2">
    <name type="scientific">Ilex paraguariensis</name>
    <name type="common">yerba mate</name>
    <dbReference type="NCBI Taxonomy" id="185542"/>
    <lineage>
        <taxon>Eukaryota</taxon>
        <taxon>Viridiplantae</taxon>
        <taxon>Streptophyta</taxon>
        <taxon>Embryophyta</taxon>
        <taxon>Tracheophyta</taxon>
        <taxon>Spermatophyta</taxon>
        <taxon>Magnoliopsida</taxon>
        <taxon>eudicotyledons</taxon>
        <taxon>Gunneridae</taxon>
        <taxon>Pentapetalae</taxon>
        <taxon>asterids</taxon>
        <taxon>campanulids</taxon>
        <taxon>Aquifoliales</taxon>
        <taxon>Aquifoliaceae</taxon>
        <taxon>Ilex</taxon>
    </lineage>
</organism>
<dbReference type="AlphaFoldDB" id="A0ABC8V2B0"/>
<keyword evidence="2" id="KW-1185">Reference proteome</keyword>
<protein>
    <submittedName>
        <fullName evidence="1">Uncharacterized protein</fullName>
    </submittedName>
</protein>
<name>A0ABC8V2B0_9AQUA</name>
<evidence type="ECO:0000313" key="2">
    <source>
        <dbReference type="Proteomes" id="UP001642360"/>
    </source>
</evidence>
<reference evidence="1 2" key="1">
    <citation type="submission" date="2024-02" db="EMBL/GenBank/DDBJ databases">
        <authorList>
            <person name="Vignale AGUSTIN F."/>
            <person name="Sosa J E."/>
            <person name="Modenutti C."/>
        </authorList>
    </citation>
    <scope>NUCLEOTIDE SEQUENCE [LARGE SCALE GENOMIC DNA]</scope>
</reference>
<gene>
    <name evidence="1" type="ORF">ILEXP_LOCUS57880</name>
</gene>
<dbReference type="Proteomes" id="UP001642360">
    <property type="component" value="Unassembled WGS sequence"/>
</dbReference>
<sequence>MEKASLWAGLSQGARSGIAGHYARPGERAGERAMPAGSSMLGELGAVVVDARHGATQVQEEGMPGVRHH</sequence>
<proteinExistence type="predicted"/>